<evidence type="ECO:0000259" key="2">
    <source>
        <dbReference type="PROSITE" id="PS51913"/>
    </source>
</evidence>
<dbReference type="InterPro" id="IPR007759">
    <property type="entry name" value="Asxl_HARE-HTH"/>
</dbReference>
<organism evidence="3 4">
    <name type="scientific">Chryseobacterium aquaticum</name>
    <dbReference type="NCBI Taxonomy" id="452084"/>
    <lineage>
        <taxon>Bacteria</taxon>
        <taxon>Pseudomonadati</taxon>
        <taxon>Bacteroidota</taxon>
        <taxon>Flavobacteriia</taxon>
        <taxon>Flavobacteriales</taxon>
        <taxon>Weeksellaceae</taxon>
        <taxon>Chryseobacterium group</taxon>
        <taxon>Chryseobacterium</taxon>
    </lineage>
</organism>
<evidence type="ECO:0000313" key="3">
    <source>
        <dbReference type="EMBL" id="NMR33217.1"/>
    </source>
</evidence>
<reference evidence="3 4" key="1">
    <citation type="submission" date="2020-04" db="EMBL/GenBank/DDBJ databases">
        <title>Genome analysis and antimicrobial resistance characteristics of Chryseobacterium aquaticum isolated from farmed salmonids.</title>
        <authorList>
            <person name="Saticioglu I.B."/>
            <person name="Duman M."/>
            <person name="Altun S."/>
        </authorList>
    </citation>
    <scope>NUCLEOTIDE SEQUENCE [LARGE SCALE GENOMIC DNA]</scope>
    <source>
        <strain evidence="3 4">C-174</strain>
    </source>
</reference>
<dbReference type="GO" id="GO:0006355">
    <property type="term" value="P:regulation of DNA-templated transcription"/>
    <property type="evidence" value="ECO:0007669"/>
    <property type="project" value="InterPro"/>
</dbReference>
<dbReference type="RefSeq" id="WP_169320307.1">
    <property type="nucleotide sequence ID" value="NZ_JABCJF010000001.1"/>
</dbReference>
<comment type="caution">
    <text evidence="3">The sequence shown here is derived from an EMBL/GenBank/DDBJ whole genome shotgun (WGS) entry which is preliminary data.</text>
</comment>
<sequence length="303" mass="35661">MTFLELAQTVLKEEKKPLTATEIWNIAVEKGYDKKLNSEGKTPWSTLGAQIYVNSKDNPKTVFAKTDSRPKRFYLKSMENVLEHYENTIPEDLLPLKKKKFDFLEKDLHKYLTYFVYYYLHCYTKTIKHHLSSKKEFGEWVHPDMVGCYYRMEDWKTEINDFTNAIGLRSIVLYSFEIKRELSFSNLRESFFQCVSNSTWANESYLVAARISEDEDFMRELSRLSASFGIGVIELDIEDIDSSDIIIPAKYRENLDLETMNKLAMNNDFKDFLETVKIDLTSRKIHKKEYDVVESLENLLSNI</sequence>
<dbReference type="EMBL" id="JABCJF010000001">
    <property type="protein sequence ID" value="NMR33217.1"/>
    <property type="molecule type" value="Genomic_DNA"/>
</dbReference>
<dbReference type="Proteomes" id="UP000548067">
    <property type="component" value="Unassembled WGS sequence"/>
</dbReference>
<evidence type="ECO:0000313" key="4">
    <source>
        <dbReference type="Proteomes" id="UP000548067"/>
    </source>
</evidence>
<feature type="domain" description="HTH HARE-type" evidence="2">
    <location>
        <begin position="1"/>
        <end position="78"/>
    </location>
</feature>
<dbReference type="PROSITE" id="PS51913">
    <property type="entry name" value="HTH_HARE"/>
    <property type="match status" value="1"/>
</dbReference>
<accession>A0A848MXC3</accession>
<dbReference type="AlphaFoldDB" id="A0A848MXC3"/>
<keyword evidence="1" id="KW-0804">Transcription</keyword>
<evidence type="ECO:0000256" key="1">
    <source>
        <dbReference type="ARBA" id="ARBA00023163"/>
    </source>
</evidence>
<name>A0A848MXC3_9FLAO</name>
<gene>
    <name evidence="3" type="ORF">HIO71_03230</name>
</gene>
<proteinExistence type="predicted"/>
<dbReference type="Pfam" id="PF05066">
    <property type="entry name" value="HARE-HTH"/>
    <property type="match status" value="1"/>
</dbReference>
<protein>
    <recommendedName>
        <fullName evidence="2">HTH HARE-type domain-containing protein</fullName>
    </recommendedName>
</protein>